<accession>A0A5K7SAL1</accession>
<dbReference type="RefSeq" id="WP_318346840.1">
    <property type="nucleotide sequence ID" value="NZ_AP018694.1"/>
</dbReference>
<name>A0A5K7SAL1_9BACT</name>
<dbReference type="Pfam" id="PF13419">
    <property type="entry name" value="HAD_2"/>
    <property type="match status" value="1"/>
</dbReference>
<dbReference type="PANTHER" id="PTHR43434">
    <property type="entry name" value="PHOSPHOGLYCOLATE PHOSPHATASE"/>
    <property type="match status" value="1"/>
</dbReference>
<dbReference type="InterPro" id="IPR036412">
    <property type="entry name" value="HAD-like_sf"/>
</dbReference>
<dbReference type="SUPFAM" id="SSF56784">
    <property type="entry name" value="HAD-like"/>
    <property type="match status" value="1"/>
</dbReference>
<evidence type="ECO:0000313" key="1">
    <source>
        <dbReference type="EMBL" id="BBE18509.1"/>
    </source>
</evidence>
<dbReference type="GO" id="GO:0005829">
    <property type="term" value="C:cytosol"/>
    <property type="evidence" value="ECO:0007669"/>
    <property type="project" value="TreeGrafter"/>
</dbReference>
<sequence length="217" mass="24467">MPQFTHILFDLDGTLTNPRLGIGNSLKYALRQMQIDGYSDEILERFVGPPLQDNFKNLFGMNERNTNLAVEHFRTYFGEKGLFENEPYQGISELLEELHLSGKRVYVVTSKLEKYAKMIMRHFEFDRYLDDLQGAEATGKHSGKGQLIEQLMERNRIPASASVVMVGDTHYDLIGAKENEISCIAVGYGFGTAESLSNCNPDFTVDSVEELAELLLG</sequence>
<dbReference type="PANTHER" id="PTHR43434:SF20">
    <property type="entry name" value="5'-NUCLEOTIDASE"/>
    <property type="match status" value="1"/>
</dbReference>
<dbReference type="KEGG" id="anf:AQPE_2671"/>
<dbReference type="Proteomes" id="UP001193389">
    <property type="component" value="Chromosome"/>
</dbReference>
<dbReference type="SFLD" id="SFLDS00003">
    <property type="entry name" value="Haloacid_Dehalogenase"/>
    <property type="match status" value="1"/>
</dbReference>
<dbReference type="Gene3D" id="1.10.150.240">
    <property type="entry name" value="Putative phosphatase, domain 2"/>
    <property type="match status" value="1"/>
</dbReference>
<dbReference type="AlphaFoldDB" id="A0A5K7SAL1"/>
<reference evidence="1" key="1">
    <citation type="journal article" date="2020" name="Int. J. Syst. Evol. Microbiol.">
        <title>Aquipluma nitroreducens gen. nov. sp. nov., a novel facultatively anaerobic bacterium isolated from a freshwater lake.</title>
        <authorList>
            <person name="Watanabe M."/>
            <person name="Kojima H."/>
            <person name="Fukui M."/>
        </authorList>
    </citation>
    <scope>NUCLEOTIDE SEQUENCE</scope>
    <source>
        <strain evidence="1">MeG22</strain>
    </source>
</reference>
<dbReference type="SFLD" id="SFLDG01129">
    <property type="entry name" value="C1.5:_HAD__Beta-PGM__Phosphata"/>
    <property type="match status" value="1"/>
</dbReference>
<keyword evidence="2" id="KW-1185">Reference proteome</keyword>
<evidence type="ECO:0000313" key="2">
    <source>
        <dbReference type="Proteomes" id="UP001193389"/>
    </source>
</evidence>
<dbReference type="Gene3D" id="3.40.50.1000">
    <property type="entry name" value="HAD superfamily/HAD-like"/>
    <property type="match status" value="1"/>
</dbReference>
<protein>
    <submittedName>
        <fullName evidence="1">Phosphoglycolate phosphatase</fullName>
    </submittedName>
</protein>
<dbReference type="InterPro" id="IPR023198">
    <property type="entry name" value="PGP-like_dom2"/>
</dbReference>
<dbReference type="InterPro" id="IPR041492">
    <property type="entry name" value="HAD_2"/>
</dbReference>
<proteinExistence type="predicted"/>
<organism evidence="1 2">
    <name type="scientific">Aquipluma nitroreducens</name>
    <dbReference type="NCBI Taxonomy" id="2010828"/>
    <lineage>
        <taxon>Bacteria</taxon>
        <taxon>Pseudomonadati</taxon>
        <taxon>Bacteroidota</taxon>
        <taxon>Bacteroidia</taxon>
        <taxon>Marinilabiliales</taxon>
        <taxon>Prolixibacteraceae</taxon>
        <taxon>Aquipluma</taxon>
    </lineage>
</organism>
<dbReference type="GO" id="GO:0004713">
    <property type="term" value="F:protein tyrosine kinase activity"/>
    <property type="evidence" value="ECO:0007669"/>
    <property type="project" value="TreeGrafter"/>
</dbReference>
<dbReference type="EMBL" id="AP018694">
    <property type="protein sequence ID" value="BBE18509.1"/>
    <property type="molecule type" value="Genomic_DNA"/>
</dbReference>
<gene>
    <name evidence="1" type="ORF">AQPE_2671</name>
</gene>
<dbReference type="InterPro" id="IPR023214">
    <property type="entry name" value="HAD_sf"/>
</dbReference>
<dbReference type="InterPro" id="IPR050155">
    <property type="entry name" value="HAD-like_hydrolase_sf"/>
</dbReference>